<evidence type="ECO:0000313" key="5">
    <source>
        <dbReference type="EMBL" id="QQP85795.1"/>
    </source>
</evidence>
<evidence type="ECO:0000259" key="4">
    <source>
        <dbReference type="Pfam" id="PF13600"/>
    </source>
</evidence>
<dbReference type="Pfam" id="PF13600">
    <property type="entry name" value="DUF4140"/>
    <property type="match status" value="1"/>
</dbReference>
<dbReference type="InterPro" id="IPR037291">
    <property type="entry name" value="DUF4139"/>
</dbReference>
<dbReference type="PANTHER" id="PTHR31005">
    <property type="entry name" value="DUF4139 DOMAIN-CONTAINING PROTEIN"/>
    <property type="match status" value="1"/>
</dbReference>
<evidence type="ECO:0000259" key="3">
    <source>
        <dbReference type="Pfam" id="PF13598"/>
    </source>
</evidence>
<dbReference type="PANTHER" id="PTHR31005:SF8">
    <property type="entry name" value="DUF4139 DOMAIN-CONTAINING PROTEIN"/>
    <property type="match status" value="1"/>
</dbReference>
<dbReference type="KEGG" id="eaz:JHT90_00590"/>
<organism evidence="5 6">
    <name type="scientific">Entomomonas asaccharolytica</name>
    <dbReference type="NCBI Taxonomy" id="2785331"/>
    <lineage>
        <taxon>Bacteria</taxon>
        <taxon>Pseudomonadati</taxon>
        <taxon>Pseudomonadota</taxon>
        <taxon>Gammaproteobacteria</taxon>
        <taxon>Pseudomonadales</taxon>
        <taxon>Pseudomonadaceae</taxon>
        <taxon>Entomomonas</taxon>
    </lineage>
</organism>
<gene>
    <name evidence="5" type="ORF">JHT90_00590</name>
</gene>
<evidence type="ECO:0000256" key="2">
    <source>
        <dbReference type="SAM" id="SignalP"/>
    </source>
</evidence>
<dbReference type="RefSeq" id="WP_201092842.1">
    <property type="nucleotide sequence ID" value="NZ_CP067393.1"/>
</dbReference>
<proteinExistence type="predicted"/>
<dbReference type="EMBL" id="CP067393">
    <property type="protein sequence ID" value="QQP85795.1"/>
    <property type="molecule type" value="Genomic_DNA"/>
</dbReference>
<feature type="signal peptide" evidence="2">
    <location>
        <begin position="1"/>
        <end position="19"/>
    </location>
</feature>
<keyword evidence="2" id="KW-0732">Signal</keyword>
<keyword evidence="6" id="KW-1185">Reference proteome</keyword>
<dbReference type="Pfam" id="PF13598">
    <property type="entry name" value="DUF4139"/>
    <property type="match status" value="1"/>
</dbReference>
<dbReference type="NCBIfam" id="TIGR02231">
    <property type="entry name" value="mucoidy inhibitor MuiA family protein"/>
    <property type="match status" value="1"/>
</dbReference>
<feature type="coiled-coil region" evidence="1">
    <location>
        <begin position="85"/>
        <end position="197"/>
    </location>
</feature>
<protein>
    <submittedName>
        <fullName evidence="5">Mucoidy inhibitor MuiA family protein</fullName>
    </submittedName>
</protein>
<feature type="domain" description="DUF4140" evidence="4">
    <location>
        <begin position="31"/>
        <end position="129"/>
    </location>
</feature>
<name>A0A974NFT7_9GAMM</name>
<evidence type="ECO:0000313" key="6">
    <source>
        <dbReference type="Proteomes" id="UP000595278"/>
    </source>
</evidence>
<feature type="domain" description="DUF4139" evidence="3">
    <location>
        <begin position="220"/>
        <end position="534"/>
    </location>
</feature>
<feature type="chain" id="PRO_5036827186" evidence="2">
    <location>
        <begin position="20"/>
        <end position="542"/>
    </location>
</feature>
<reference evidence="5 6" key="1">
    <citation type="submission" date="2021-01" db="EMBL/GenBank/DDBJ databases">
        <title>Entomomonas sp. F2A isolated from a house cricket (Acheta domesticus).</title>
        <authorList>
            <person name="Spergser J."/>
            <person name="Busse H.-J."/>
        </authorList>
    </citation>
    <scope>NUCLEOTIDE SEQUENCE [LARGE SCALE GENOMIC DNA]</scope>
    <source>
        <strain evidence="5 6">F2A</strain>
    </source>
</reference>
<sequence>MTKWLIIICLGTLTFYCQAETQKLSSAIKEVTVYNDRAAITRYAEVQLVAGEHELIFENLPVRLDDASLQVDAKATSATTILDVVTKQQLLISNANERLQQIEKQIETLQEQLAKLDDRENIIKSQYDFIKQMQNSAVGATDKANRPSMQQIQQIMELANNNLTQLTAEQRQLTTDKEQLQKQLQVLQNDRYPLQREVNTQVKNVAVRVSLAQSATVKIALTYVTLGASWYPIYDARFNSKQQNLSLNYSANVAQQTGEDWRNVKLTLSTARPALGGNAPLLMEWKLEEYSAKFDSDARARAKGRIQMVLEPEQSVSAKMDKVVSYKPALVPVANVEMSATSTAFTITEPTSLITGGDQQKVTINSIPELSTNLVYQIVPRLQQVAYLQADTKNSSTYPLLAGQLNIFMDGRFIATGQLKTAMPNEQFKIDLGADEAIKVTYKQLKRFTEKTGFTNSGERITYNYLITVQNNKNKEVKLDIKDHIPISQNEKIKVKLLSPKNISPDKEGKLNWQITLKPMEKQEIPVNFTIDYPVDTKVIGL</sequence>
<dbReference type="AlphaFoldDB" id="A0A974NFT7"/>
<dbReference type="InterPro" id="IPR011935">
    <property type="entry name" value="CHP02231"/>
</dbReference>
<accession>A0A974NFT7</accession>
<evidence type="ECO:0000256" key="1">
    <source>
        <dbReference type="SAM" id="Coils"/>
    </source>
</evidence>
<keyword evidence="1" id="KW-0175">Coiled coil</keyword>
<dbReference type="InterPro" id="IPR025554">
    <property type="entry name" value="DUF4140"/>
</dbReference>
<dbReference type="Proteomes" id="UP000595278">
    <property type="component" value="Chromosome"/>
</dbReference>